<accession>A0ABX0UZU6</accession>
<dbReference type="Proteomes" id="UP001429580">
    <property type="component" value="Unassembled WGS sequence"/>
</dbReference>
<reference evidence="1 2" key="1">
    <citation type="submission" date="2020-03" db="EMBL/GenBank/DDBJ databases">
        <title>Genomic Encyclopedia of Type Strains, Phase IV (KMG-IV): sequencing the most valuable type-strain genomes for metagenomic binning, comparative biology and taxonomic classification.</title>
        <authorList>
            <person name="Goeker M."/>
        </authorList>
    </citation>
    <scope>NUCLEOTIDE SEQUENCE [LARGE SCALE GENOMIC DNA]</scope>
    <source>
        <strain evidence="1 2">DSM 103870</strain>
    </source>
</reference>
<keyword evidence="2" id="KW-1185">Reference proteome</keyword>
<organism evidence="1 2">
    <name type="scientific">Pseudochelatococcus lubricantis</name>
    <dbReference type="NCBI Taxonomy" id="1538102"/>
    <lineage>
        <taxon>Bacteria</taxon>
        <taxon>Pseudomonadati</taxon>
        <taxon>Pseudomonadota</taxon>
        <taxon>Alphaproteobacteria</taxon>
        <taxon>Hyphomicrobiales</taxon>
        <taxon>Chelatococcaceae</taxon>
        <taxon>Pseudochelatococcus</taxon>
    </lineage>
</organism>
<protein>
    <submittedName>
        <fullName evidence="1">Uncharacterized protein</fullName>
    </submittedName>
</protein>
<dbReference type="EMBL" id="JAASQI010000001">
    <property type="protein sequence ID" value="NIJ56391.1"/>
    <property type="molecule type" value="Genomic_DNA"/>
</dbReference>
<sequence length="240" mass="26536">MSYISSVSFGYIYAKRGDFEDTVDYESIWRGIPGTGLAVADRPLAGRCVEWETNPVPDGMGSSRRPALSGVSRPLPEQQFNTARGPIRITSVQKPQSRCYLEFDLGRSLSASEKKAVRAGFQAVVFSLVKREIIFSRDYTSLPELAVKQSEDGNTITFDVTARAGEYIEMLENLTGQVRFQFSDTRSPVSTAQVHVDLKGSSMWATLKLRSALALGRSEFREQAERLLGKVLLPGGGRFP</sequence>
<dbReference type="RefSeq" id="WP_377700228.1">
    <property type="nucleotide sequence ID" value="NZ_JBHUIE010000017.1"/>
</dbReference>
<evidence type="ECO:0000313" key="1">
    <source>
        <dbReference type="EMBL" id="NIJ56391.1"/>
    </source>
</evidence>
<comment type="caution">
    <text evidence="1">The sequence shown here is derived from an EMBL/GenBank/DDBJ whole genome shotgun (WGS) entry which is preliminary data.</text>
</comment>
<evidence type="ECO:0000313" key="2">
    <source>
        <dbReference type="Proteomes" id="UP001429580"/>
    </source>
</evidence>
<gene>
    <name evidence="1" type="ORF">FHS82_000204</name>
</gene>
<name>A0ABX0UZU6_9HYPH</name>
<proteinExistence type="predicted"/>